<evidence type="ECO:0008006" key="5">
    <source>
        <dbReference type="Google" id="ProtNLM"/>
    </source>
</evidence>
<dbReference type="STRING" id="1969733.B5V00_08240"/>
<gene>
    <name evidence="3" type="ORF">B5V00_08240</name>
</gene>
<keyword evidence="4" id="KW-1185">Reference proteome</keyword>
<evidence type="ECO:0000313" key="3">
    <source>
        <dbReference type="EMBL" id="ORJ60233.1"/>
    </source>
</evidence>
<sequence length="377" mass="39014">MNFQTVKLMIAVLILAAGFSWTGNALAFPSFGNDVNTFCSQTQPFTGDCTLCHTTGSKSDPTSAKSAYKANDLCFFCGGEPQCNTGPTCTDLDKDGFYAEGQACGTMADCDDSNPAINPGAAENCSDGIDNNCNGLIDSQDPAAVGCPAQCTDADNDGFNVDGTAGCGPQDCDDQDAAINPGTAEICGDNIDNDCDGQVDEGCVSSCPDADADGYTDAACGGADCDDAEPLINPGMKDLCGNGIDENCNGLQDDVCAACPGGGAFMVKKARFDFKKGRLDVKGKATVGSSVQIFDAETGSLLASGVPVKGDAWKARIELDEAPARISAKSDAGCQAEQDVTVKGRKDHDEDDPSDDDHGDDRGKDRGKDKGKKQHDD</sequence>
<evidence type="ECO:0000256" key="1">
    <source>
        <dbReference type="SAM" id="MobiDB-lite"/>
    </source>
</evidence>
<protein>
    <recommendedName>
        <fullName evidence="5">Metal-binding motif-containing protein</fullName>
    </recommendedName>
</protein>
<evidence type="ECO:0000256" key="2">
    <source>
        <dbReference type="SAM" id="SignalP"/>
    </source>
</evidence>
<reference evidence="3 4" key="1">
    <citation type="submission" date="2017-03" db="EMBL/GenBank/DDBJ databases">
        <title>Genome sequence of Geothermobacter sp. EPR-M, Deep-Sea Iron Reducer.</title>
        <authorList>
            <person name="Tully B."/>
            <person name="Savalia P."/>
            <person name="Abuyen K."/>
            <person name="Baughan C."/>
            <person name="Romero E."/>
            <person name="Ronkowski C."/>
            <person name="Torres B."/>
            <person name="Tremblay J."/>
            <person name="Trujillo A."/>
            <person name="Tyler M."/>
            <person name="Perez-Rodriguez I."/>
            <person name="Amend J."/>
        </authorList>
    </citation>
    <scope>NUCLEOTIDE SEQUENCE [LARGE SCALE GENOMIC DNA]</scope>
    <source>
        <strain evidence="3 4">EPR-M</strain>
    </source>
</reference>
<dbReference type="EMBL" id="NAAD01000009">
    <property type="protein sequence ID" value="ORJ60233.1"/>
    <property type="molecule type" value="Genomic_DNA"/>
</dbReference>
<proteinExistence type="predicted"/>
<dbReference type="OrthoDB" id="7156875at2"/>
<dbReference type="AlphaFoldDB" id="A0A1X0Y512"/>
<organism evidence="3 4">
    <name type="scientific">Geothermobacter hydrogeniphilus</name>
    <dbReference type="NCBI Taxonomy" id="1969733"/>
    <lineage>
        <taxon>Bacteria</taxon>
        <taxon>Pseudomonadati</taxon>
        <taxon>Thermodesulfobacteriota</taxon>
        <taxon>Desulfuromonadia</taxon>
        <taxon>Desulfuromonadales</taxon>
        <taxon>Geothermobacteraceae</taxon>
        <taxon>Geothermobacter</taxon>
    </lineage>
</organism>
<feature type="compositionally biased region" description="Basic and acidic residues" evidence="1">
    <location>
        <begin position="359"/>
        <end position="377"/>
    </location>
</feature>
<feature type="chain" id="PRO_5012100381" description="Metal-binding motif-containing protein" evidence="2">
    <location>
        <begin position="28"/>
        <end position="377"/>
    </location>
</feature>
<evidence type="ECO:0000313" key="4">
    <source>
        <dbReference type="Proteomes" id="UP000193136"/>
    </source>
</evidence>
<name>A0A1X0Y512_9BACT</name>
<accession>A0A1X0Y512</accession>
<feature type="compositionally biased region" description="Acidic residues" evidence="1">
    <location>
        <begin position="349"/>
        <end position="358"/>
    </location>
</feature>
<feature type="signal peptide" evidence="2">
    <location>
        <begin position="1"/>
        <end position="27"/>
    </location>
</feature>
<comment type="caution">
    <text evidence="3">The sequence shown here is derived from an EMBL/GenBank/DDBJ whole genome shotgun (WGS) entry which is preliminary data.</text>
</comment>
<feature type="region of interest" description="Disordered" evidence="1">
    <location>
        <begin position="327"/>
        <end position="377"/>
    </location>
</feature>
<dbReference type="Proteomes" id="UP000193136">
    <property type="component" value="Unassembled WGS sequence"/>
</dbReference>
<dbReference type="RefSeq" id="WP_085010306.1">
    <property type="nucleotide sequence ID" value="NZ_NAAD01000009.1"/>
</dbReference>
<keyword evidence="2" id="KW-0732">Signal</keyword>
<dbReference type="Pfam" id="PF11617">
    <property type="entry name" value="Cu-binding_MopE"/>
    <property type="match status" value="3"/>
</dbReference>
<dbReference type="InterPro" id="IPR021655">
    <property type="entry name" value="Put_metal-bd"/>
</dbReference>